<dbReference type="InterPro" id="IPR008936">
    <property type="entry name" value="Rho_GTPase_activation_prot"/>
</dbReference>
<feature type="domain" description="Rho-GAP" evidence="3">
    <location>
        <begin position="213"/>
        <end position="408"/>
    </location>
</feature>
<dbReference type="InterPro" id="IPR057459">
    <property type="entry name" value="SYDE1/2_C2"/>
</dbReference>
<dbReference type="Pfam" id="PF00620">
    <property type="entry name" value="RhoGAP"/>
    <property type="match status" value="1"/>
</dbReference>
<sequence length="408" mass="44201">MRKLPELRRKLSLRSPRPRAGPDGSGGFPEPPGESLNVISRYHLDTSVSWAGHGGCPELPELPGDPGSDPGSFRPYRERPGSAAAALSGQLRVRLRGLRPAWPPRIFCVLQVDGRSRARTALLAGGSEFLRLEHSFVLELERARVLSAAVLSRDGPEGRSRLLGHGSLGLQRIFQGDGRTQALALQLVPRGVLYSLLTLRPPQAAPAARVFGADLAALVAREGGAGMVPVIVHKCLREIERRGLKVVGLYRLCGSAAAKKELRDAFERDSAGVTLSESRCPDINVATLRRRLLSHLSLVAALRRWNRMGSQNLAVCFGPVLLPPRTCAGERPQRPPQEPAAPADFKRHLEVLHYLLRVWPGLGSDLGVGVRFGVGVGFGVGARLTLTDFDALIRDLERELGTRPDVGL</sequence>
<keyword evidence="1" id="KW-0343">GTPase activation</keyword>
<evidence type="ECO:0000313" key="4">
    <source>
        <dbReference type="EMBL" id="RMB88139.1"/>
    </source>
</evidence>
<dbReference type="STRING" id="333673.A0A3M0IP26"/>
<evidence type="ECO:0000313" key="5">
    <source>
        <dbReference type="Proteomes" id="UP000269221"/>
    </source>
</evidence>
<dbReference type="PANTHER" id="PTHR46150:SF2">
    <property type="entry name" value="RHO GTPASE-ACTIVATING PROTEIN SYDE1"/>
    <property type="match status" value="1"/>
</dbReference>
<accession>A0A3M0IP26</accession>
<dbReference type="GO" id="GO:0097060">
    <property type="term" value="C:synaptic membrane"/>
    <property type="evidence" value="ECO:0007669"/>
    <property type="project" value="TreeGrafter"/>
</dbReference>
<evidence type="ECO:0000256" key="2">
    <source>
        <dbReference type="SAM" id="MobiDB-lite"/>
    </source>
</evidence>
<organism evidence="4 5">
    <name type="scientific">Hirundo rustica rustica</name>
    <dbReference type="NCBI Taxonomy" id="333673"/>
    <lineage>
        <taxon>Eukaryota</taxon>
        <taxon>Metazoa</taxon>
        <taxon>Chordata</taxon>
        <taxon>Craniata</taxon>
        <taxon>Vertebrata</taxon>
        <taxon>Euteleostomi</taxon>
        <taxon>Archelosauria</taxon>
        <taxon>Archosauria</taxon>
        <taxon>Dinosauria</taxon>
        <taxon>Saurischia</taxon>
        <taxon>Theropoda</taxon>
        <taxon>Coelurosauria</taxon>
        <taxon>Aves</taxon>
        <taxon>Neognathae</taxon>
        <taxon>Neoaves</taxon>
        <taxon>Telluraves</taxon>
        <taxon>Australaves</taxon>
        <taxon>Passeriformes</taxon>
        <taxon>Sylvioidea</taxon>
        <taxon>Hirundinidae</taxon>
        <taxon>Hirundo</taxon>
    </lineage>
</organism>
<keyword evidence="5" id="KW-1185">Reference proteome</keyword>
<dbReference type="PROSITE" id="PS50238">
    <property type="entry name" value="RHOGAP"/>
    <property type="match status" value="1"/>
</dbReference>
<gene>
    <name evidence="4" type="ORF">DUI87_35500</name>
</gene>
<protein>
    <recommendedName>
        <fullName evidence="3">Rho-GAP domain-containing protein</fullName>
    </recommendedName>
</protein>
<dbReference type="EMBL" id="QRBI01000351">
    <property type="protein sequence ID" value="RMB88139.1"/>
    <property type="molecule type" value="Genomic_DNA"/>
</dbReference>
<dbReference type="OrthoDB" id="120383at2759"/>
<name>A0A3M0IP26_HIRRU</name>
<feature type="region of interest" description="Disordered" evidence="2">
    <location>
        <begin position="1"/>
        <end position="36"/>
    </location>
</feature>
<dbReference type="SMART" id="SM00324">
    <property type="entry name" value="RhoGAP"/>
    <property type="match status" value="1"/>
</dbReference>
<dbReference type="InterPro" id="IPR052118">
    <property type="entry name" value="Rho-GAP_regulator"/>
</dbReference>
<dbReference type="GO" id="GO:0016477">
    <property type="term" value="P:cell migration"/>
    <property type="evidence" value="ECO:0007669"/>
    <property type="project" value="TreeGrafter"/>
</dbReference>
<comment type="caution">
    <text evidence="4">The sequence shown here is derived from an EMBL/GenBank/DDBJ whole genome shotgun (WGS) entry which is preliminary data.</text>
</comment>
<dbReference type="Proteomes" id="UP000269221">
    <property type="component" value="Unassembled WGS sequence"/>
</dbReference>
<dbReference type="GO" id="GO:0046578">
    <property type="term" value="P:regulation of Ras protein signal transduction"/>
    <property type="evidence" value="ECO:0007669"/>
    <property type="project" value="TreeGrafter"/>
</dbReference>
<dbReference type="GO" id="GO:0005096">
    <property type="term" value="F:GTPase activator activity"/>
    <property type="evidence" value="ECO:0007669"/>
    <property type="project" value="UniProtKB-KW"/>
</dbReference>
<dbReference type="PANTHER" id="PTHR46150">
    <property type="entry name" value="RHO GTPASE-ACTIVATING PROTEIN 100F"/>
    <property type="match status" value="1"/>
</dbReference>
<evidence type="ECO:0000256" key="1">
    <source>
        <dbReference type="ARBA" id="ARBA00022468"/>
    </source>
</evidence>
<dbReference type="SUPFAM" id="SSF48350">
    <property type="entry name" value="GTPase activation domain, GAP"/>
    <property type="match status" value="1"/>
</dbReference>
<dbReference type="GO" id="GO:0007165">
    <property type="term" value="P:signal transduction"/>
    <property type="evidence" value="ECO:0007669"/>
    <property type="project" value="InterPro"/>
</dbReference>
<proteinExistence type="predicted"/>
<reference evidence="4 5" key="1">
    <citation type="submission" date="2018-07" db="EMBL/GenBank/DDBJ databases">
        <title>A high quality draft genome assembly of the barn swallow (H. rustica rustica).</title>
        <authorList>
            <person name="Formenti G."/>
            <person name="Chiara M."/>
            <person name="Poveda L."/>
            <person name="Francoijs K.-J."/>
            <person name="Bonisoli-Alquati A."/>
            <person name="Canova L."/>
            <person name="Gianfranceschi L."/>
            <person name="Horner D.S."/>
            <person name="Saino N."/>
        </authorList>
    </citation>
    <scope>NUCLEOTIDE SEQUENCE [LARGE SCALE GENOMIC DNA]</scope>
    <source>
        <strain evidence="4">Chelidonia</strain>
        <tissue evidence="4">Blood</tissue>
    </source>
</reference>
<feature type="region of interest" description="Disordered" evidence="2">
    <location>
        <begin position="54"/>
        <end position="80"/>
    </location>
</feature>
<dbReference type="Pfam" id="PF25336">
    <property type="entry name" value="C2_SYDE"/>
    <property type="match status" value="1"/>
</dbReference>
<dbReference type="AlphaFoldDB" id="A0A3M0IP26"/>
<dbReference type="Gene3D" id="1.10.555.10">
    <property type="entry name" value="Rho GTPase activation protein"/>
    <property type="match status" value="2"/>
</dbReference>
<evidence type="ECO:0000259" key="3">
    <source>
        <dbReference type="PROSITE" id="PS50238"/>
    </source>
</evidence>
<dbReference type="InterPro" id="IPR000198">
    <property type="entry name" value="RhoGAP_dom"/>
</dbReference>